<dbReference type="OrthoDB" id="8251268at2759"/>
<dbReference type="KEGG" id="hazt:108671234"/>
<accession>A0A8B7NKM9</accession>
<organism evidence="2 3">
    <name type="scientific">Hyalella azteca</name>
    <name type="common">Amphipod</name>
    <dbReference type="NCBI Taxonomy" id="294128"/>
    <lineage>
        <taxon>Eukaryota</taxon>
        <taxon>Metazoa</taxon>
        <taxon>Ecdysozoa</taxon>
        <taxon>Arthropoda</taxon>
        <taxon>Crustacea</taxon>
        <taxon>Multicrustacea</taxon>
        <taxon>Malacostraca</taxon>
        <taxon>Eumalacostraca</taxon>
        <taxon>Peracarida</taxon>
        <taxon>Amphipoda</taxon>
        <taxon>Senticaudata</taxon>
        <taxon>Talitrida</taxon>
        <taxon>Talitroidea</taxon>
        <taxon>Hyalellidae</taxon>
        <taxon>Hyalella</taxon>
    </lineage>
</organism>
<name>A0A8B7NKM9_HYAAZ</name>
<feature type="compositionally biased region" description="Polar residues" evidence="1">
    <location>
        <begin position="277"/>
        <end position="292"/>
    </location>
</feature>
<evidence type="ECO:0000313" key="2">
    <source>
        <dbReference type="Proteomes" id="UP000694843"/>
    </source>
</evidence>
<feature type="compositionally biased region" description="Polar residues" evidence="1">
    <location>
        <begin position="301"/>
        <end position="315"/>
    </location>
</feature>
<keyword evidence="2" id="KW-1185">Reference proteome</keyword>
<evidence type="ECO:0000313" key="3">
    <source>
        <dbReference type="RefSeq" id="XP_018014219.1"/>
    </source>
</evidence>
<reference evidence="3" key="1">
    <citation type="submission" date="2025-08" db="UniProtKB">
        <authorList>
            <consortium name="RefSeq"/>
        </authorList>
    </citation>
    <scope>IDENTIFICATION</scope>
    <source>
        <tissue evidence="3">Whole organism</tissue>
    </source>
</reference>
<feature type="region of interest" description="Disordered" evidence="1">
    <location>
        <begin position="266"/>
        <end position="316"/>
    </location>
</feature>
<proteinExistence type="predicted"/>
<dbReference type="Proteomes" id="UP000694843">
    <property type="component" value="Unplaced"/>
</dbReference>
<dbReference type="RefSeq" id="XP_018014219.1">
    <property type="nucleotide sequence ID" value="XM_018158730.2"/>
</dbReference>
<sequence length="409" mass="46142">MLFFKTDYMDDMWTKAVKLYRAGDLPGIIAIMTSTGAPYHRARNTGRGTIRFFCGPHTNRKLVLQYGQQLVEKMQYFCDSFGSVAYKADFKSKVVRNATIAQKNYLYRLPVPTFDHLEQRSGISSEPPIEVPSRERTRPWITEVVADFIDDAADLDDYCCWVMQFPKGTPHDSAWVAACRLYRSGELDHIAFIQTSTAEAAPGNDHRSHGVIHFYTRLLTDLKECRDNLEKKLDSSASFTMSQSAKYISALSARIYSAQSACSKKPQSAHLHAPQSGRLSAPQSTRFNTPQSARFKAPQSARFNTPQSSRFNSPKSARFKAPQSARFNTPQSARFNVPQSFRFNTPQSTRLKAPQSSRFNMPQSTRFNTPQSARFNTPQSTRFNTPQSARFNMSAGLLVCWSASLLVNT</sequence>
<protein>
    <submittedName>
        <fullName evidence="3">Uncharacterized protein LOC108671234</fullName>
    </submittedName>
</protein>
<gene>
    <name evidence="3" type="primary">LOC108671234</name>
</gene>
<dbReference type="GeneID" id="108671234"/>
<feature type="region of interest" description="Disordered" evidence="1">
    <location>
        <begin position="347"/>
        <end position="379"/>
    </location>
</feature>
<evidence type="ECO:0000256" key="1">
    <source>
        <dbReference type="SAM" id="MobiDB-lite"/>
    </source>
</evidence>
<dbReference type="AlphaFoldDB" id="A0A8B7NKM9"/>